<accession>A0A699Z334</accession>
<keyword evidence="3" id="KW-1185">Reference proteome</keyword>
<comment type="caution">
    <text evidence="2">The sequence shown here is derived from an EMBL/GenBank/DDBJ whole genome shotgun (WGS) entry which is preliminary data.</text>
</comment>
<evidence type="ECO:0000256" key="1">
    <source>
        <dbReference type="SAM" id="MobiDB-lite"/>
    </source>
</evidence>
<feature type="compositionally biased region" description="Low complexity" evidence="1">
    <location>
        <begin position="115"/>
        <end position="124"/>
    </location>
</feature>
<sequence length="253" mass="26626">MQSQAMHASSARQDPAGLWPSSVRPVRPILPCAPSLCTAGPSFKHTSYGGASRPSPHSNAKPPRRRYAGGAKSASTGRGGYNRAGGSQGGRDREYNRGPRWDEGGREGDEEGGEEAAMGEGSAGQRDADPSIRGIPPRSALSPEAAEKRKEISTLIIKAPGWRALDQLVQARGTELDAENFSNVIYKVASEAAPTAPDDLEEYNALLRALLGWIVQLLPTFRAAGQGEEPAGELDAIGLVPAANLLPKAAARP</sequence>
<feature type="compositionally biased region" description="Gly residues" evidence="1">
    <location>
        <begin position="77"/>
        <end position="89"/>
    </location>
</feature>
<evidence type="ECO:0000313" key="2">
    <source>
        <dbReference type="EMBL" id="GFH15975.1"/>
    </source>
</evidence>
<proteinExistence type="predicted"/>
<organism evidence="2 3">
    <name type="scientific">Haematococcus lacustris</name>
    <name type="common">Green alga</name>
    <name type="synonym">Haematococcus pluvialis</name>
    <dbReference type="NCBI Taxonomy" id="44745"/>
    <lineage>
        <taxon>Eukaryota</taxon>
        <taxon>Viridiplantae</taxon>
        <taxon>Chlorophyta</taxon>
        <taxon>core chlorophytes</taxon>
        <taxon>Chlorophyceae</taxon>
        <taxon>CS clade</taxon>
        <taxon>Chlamydomonadales</taxon>
        <taxon>Haematococcaceae</taxon>
        <taxon>Haematococcus</taxon>
    </lineage>
</organism>
<dbReference type="EMBL" id="BLLF01000928">
    <property type="protein sequence ID" value="GFH15975.1"/>
    <property type="molecule type" value="Genomic_DNA"/>
</dbReference>
<dbReference type="Proteomes" id="UP000485058">
    <property type="component" value="Unassembled WGS sequence"/>
</dbReference>
<feature type="compositionally biased region" description="Polar residues" evidence="1">
    <location>
        <begin position="1"/>
        <end position="12"/>
    </location>
</feature>
<dbReference type="AlphaFoldDB" id="A0A699Z334"/>
<protein>
    <submittedName>
        <fullName evidence="2">Uncharacterized protein</fullName>
    </submittedName>
</protein>
<evidence type="ECO:0000313" key="3">
    <source>
        <dbReference type="Proteomes" id="UP000485058"/>
    </source>
</evidence>
<feature type="compositionally biased region" description="Basic and acidic residues" evidence="1">
    <location>
        <begin position="90"/>
        <end position="107"/>
    </location>
</feature>
<gene>
    <name evidence="2" type="ORF">HaLaN_12313</name>
</gene>
<reference evidence="2 3" key="1">
    <citation type="submission" date="2020-02" db="EMBL/GenBank/DDBJ databases">
        <title>Draft genome sequence of Haematococcus lacustris strain NIES-144.</title>
        <authorList>
            <person name="Morimoto D."/>
            <person name="Nakagawa S."/>
            <person name="Yoshida T."/>
            <person name="Sawayama S."/>
        </authorList>
    </citation>
    <scope>NUCLEOTIDE SEQUENCE [LARGE SCALE GENOMIC DNA]</scope>
    <source>
        <strain evidence="2 3">NIES-144</strain>
    </source>
</reference>
<name>A0A699Z334_HAELA</name>
<feature type="region of interest" description="Disordered" evidence="1">
    <location>
        <begin position="1"/>
        <end position="146"/>
    </location>
</feature>